<proteinExistence type="predicted"/>
<dbReference type="Gene3D" id="3.40.50.2300">
    <property type="match status" value="1"/>
</dbReference>
<comment type="caution">
    <text evidence="4">The sequence shown here is derived from an EMBL/GenBank/DDBJ whole genome shotgun (WGS) entry which is preliminary data.</text>
</comment>
<dbReference type="InterPro" id="IPR011006">
    <property type="entry name" value="CheY-like_superfamily"/>
</dbReference>
<keyword evidence="1 2" id="KW-0597">Phosphoprotein</keyword>
<dbReference type="InterPro" id="IPR001789">
    <property type="entry name" value="Sig_transdc_resp-reg_receiver"/>
</dbReference>
<feature type="modified residue" description="4-aspartylphosphate" evidence="2">
    <location>
        <position position="53"/>
    </location>
</feature>
<gene>
    <name evidence="4" type="ORF">ACFSJC_15145</name>
</gene>
<dbReference type="RefSeq" id="WP_386027891.1">
    <property type="nucleotide sequence ID" value="NZ_JBHUHX010000046.1"/>
</dbReference>
<organism evidence="4 5">
    <name type="scientific">Thiorhodococcus fuscus</name>
    <dbReference type="NCBI Taxonomy" id="527200"/>
    <lineage>
        <taxon>Bacteria</taxon>
        <taxon>Pseudomonadati</taxon>
        <taxon>Pseudomonadota</taxon>
        <taxon>Gammaproteobacteria</taxon>
        <taxon>Chromatiales</taxon>
        <taxon>Chromatiaceae</taxon>
        <taxon>Thiorhodococcus</taxon>
    </lineage>
</organism>
<accession>A0ABW4YC27</accession>
<dbReference type="PROSITE" id="PS50110">
    <property type="entry name" value="RESPONSE_REGULATORY"/>
    <property type="match status" value="1"/>
</dbReference>
<dbReference type="InterPro" id="IPR050595">
    <property type="entry name" value="Bact_response_regulator"/>
</dbReference>
<evidence type="ECO:0000256" key="1">
    <source>
        <dbReference type="ARBA" id="ARBA00022553"/>
    </source>
</evidence>
<keyword evidence="5" id="KW-1185">Reference proteome</keyword>
<dbReference type="PANTHER" id="PTHR44591">
    <property type="entry name" value="STRESS RESPONSE REGULATOR PROTEIN 1"/>
    <property type="match status" value="1"/>
</dbReference>
<feature type="domain" description="Response regulatory" evidence="3">
    <location>
        <begin position="4"/>
        <end position="120"/>
    </location>
</feature>
<evidence type="ECO:0000259" key="3">
    <source>
        <dbReference type="PROSITE" id="PS50110"/>
    </source>
</evidence>
<dbReference type="EMBL" id="JBHUHX010000046">
    <property type="protein sequence ID" value="MFD2113185.1"/>
    <property type="molecule type" value="Genomic_DNA"/>
</dbReference>
<dbReference type="Proteomes" id="UP001597337">
    <property type="component" value="Unassembled WGS sequence"/>
</dbReference>
<reference evidence="5" key="1">
    <citation type="journal article" date="2019" name="Int. J. Syst. Evol. Microbiol.">
        <title>The Global Catalogue of Microorganisms (GCM) 10K type strain sequencing project: providing services to taxonomists for standard genome sequencing and annotation.</title>
        <authorList>
            <consortium name="The Broad Institute Genomics Platform"/>
            <consortium name="The Broad Institute Genome Sequencing Center for Infectious Disease"/>
            <person name="Wu L."/>
            <person name="Ma J."/>
        </authorList>
    </citation>
    <scope>NUCLEOTIDE SEQUENCE [LARGE SCALE GENOMIC DNA]</scope>
    <source>
        <strain evidence="5">KACC 12597</strain>
    </source>
</reference>
<name>A0ABW4YC27_9GAMM</name>
<evidence type="ECO:0000256" key="2">
    <source>
        <dbReference type="PROSITE-ProRule" id="PRU00169"/>
    </source>
</evidence>
<dbReference type="SMART" id="SM00448">
    <property type="entry name" value="REC"/>
    <property type="match status" value="1"/>
</dbReference>
<dbReference type="PANTHER" id="PTHR44591:SF20">
    <property type="entry name" value="PROTEIN PILH"/>
    <property type="match status" value="1"/>
</dbReference>
<evidence type="ECO:0000313" key="4">
    <source>
        <dbReference type="EMBL" id="MFD2113185.1"/>
    </source>
</evidence>
<dbReference type="SUPFAM" id="SSF52172">
    <property type="entry name" value="CheY-like"/>
    <property type="match status" value="1"/>
</dbReference>
<evidence type="ECO:0000313" key="5">
    <source>
        <dbReference type="Proteomes" id="UP001597337"/>
    </source>
</evidence>
<sequence length="120" mass="12674">MVTKALVVDDSATDLLNIKNILTDAGCIVVTALDGAEAIAKAKAEKPSIIFLDVIMPGMDGYEACRVLSEDPATKGIPVVFVTSKGQKADKVWGQMQGAKGHVVKPVSSEQVIDQLKAHI</sequence>
<protein>
    <submittedName>
        <fullName evidence="4">PleD family two-component system response regulator</fullName>
    </submittedName>
</protein>
<dbReference type="Pfam" id="PF00072">
    <property type="entry name" value="Response_reg"/>
    <property type="match status" value="1"/>
</dbReference>